<name>A0A9Q1CTE1_HOLLE</name>
<dbReference type="EMBL" id="JAIZAY010000001">
    <property type="protein sequence ID" value="KAJ8050751.1"/>
    <property type="molecule type" value="Genomic_DNA"/>
</dbReference>
<gene>
    <name evidence="1" type="ORF">HOLleu_04064</name>
</gene>
<accession>A0A9Q1CTE1</accession>
<evidence type="ECO:0000313" key="1">
    <source>
        <dbReference type="EMBL" id="KAJ8050751.1"/>
    </source>
</evidence>
<protein>
    <submittedName>
        <fullName evidence="1">Uncharacterized protein</fullName>
    </submittedName>
</protein>
<proteinExistence type="predicted"/>
<dbReference type="Proteomes" id="UP001152320">
    <property type="component" value="Chromosome 1"/>
</dbReference>
<dbReference type="OrthoDB" id="8191755at2759"/>
<organism evidence="1 2">
    <name type="scientific">Holothuria leucospilota</name>
    <name type="common">Black long sea cucumber</name>
    <name type="synonym">Mertensiothuria leucospilota</name>
    <dbReference type="NCBI Taxonomy" id="206669"/>
    <lineage>
        <taxon>Eukaryota</taxon>
        <taxon>Metazoa</taxon>
        <taxon>Echinodermata</taxon>
        <taxon>Eleutherozoa</taxon>
        <taxon>Echinozoa</taxon>
        <taxon>Holothuroidea</taxon>
        <taxon>Aspidochirotacea</taxon>
        <taxon>Aspidochirotida</taxon>
        <taxon>Holothuriidae</taxon>
        <taxon>Holothuria</taxon>
    </lineage>
</organism>
<reference evidence="1" key="1">
    <citation type="submission" date="2021-10" db="EMBL/GenBank/DDBJ databases">
        <title>Tropical sea cucumber genome reveals ecological adaptation and Cuvierian tubules defense mechanism.</title>
        <authorList>
            <person name="Chen T."/>
        </authorList>
    </citation>
    <scope>NUCLEOTIDE SEQUENCE</scope>
    <source>
        <strain evidence="1">Nanhai2018</strain>
        <tissue evidence="1">Muscle</tissue>
    </source>
</reference>
<sequence>MEAALLGPTTKDVRRQAYDFASQMGIKHSFHIDNKTAGYDWLSGFKSQHPELAMEAMNIARAVGFSRPQVQMFFDVHRGVLTTHEYSVARI</sequence>
<evidence type="ECO:0000313" key="2">
    <source>
        <dbReference type="Proteomes" id="UP001152320"/>
    </source>
</evidence>
<dbReference type="AlphaFoldDB" id="A0A9Q1CTE1"/>
<keyword evidence="2" id="KW-1185">Reference proteome</keyword>
<comment type="caution">
    <text evidence="1">The sequence shown here is derived from an EMBL/GenBank/DDBJ whole genome shotgun (WGS) entry which is preliminary data.</text>
</comment>